<evidence type="ECO:0000256" key="1">
    <source>
        <dbReference type="SAM" id="Coils"/>
    </source>
</evidence>
<dbReference type="EMBL" id="MING01000019">
    <property type="protein sequence ID" value="POG12957.1"/>
    <property type="molecule type" value="Genomic_DNA"/>
</dbReference>
<comment type="caution">
    <text evidence="2">The sequence shown here is derived from an EMBL/GenBank/DDBJ whole genome shotgun (WGS) entry which is preliminary data.</text>
</comment>
<proteinExistence type="predicted"/>
<evidence type="ECO:0000313" key="3">
    <source>
        <dbReference type="Proteomes" id="UP000237378"/>
    </source>
</evidence>
<dbReference type="Proteomes" id="UP000237378">
    <property type="component" value="Unassembled WGS sequence"/>
</dbReference>
<name>A0A2S3XBV1_PSEPU</name>
<feature type="coiled-coil region" evidence="1">
    <location>
        <begin position="101"/>
        <end position="135"/>
    </location>
</feature>
<organism evidence="2 3">
    <name type="scientific">Pseudomonas putida</name>
    <name type="common">Arthrobacter siderocapsulatus</name>
    <dbReference type="NCBI Taxonomy" id="303"/>
    <lineage>
        <taxon>Bacteria</taxon>
        <taxon>Pseudomonadati</taxon>
        <taxon>Pseudomonadota</taxon>
        <taxon>Gammaproteobacteria</taxon>
        <taxon>Pseudomonadales</taxon>
        <taxon>Pseudomonadaceae</taxon>
        <taxon>Pseudomonas</taxon>
    </lineage>
</organism>
<protein>
    <submittedName>
        <fullName evidence="2">Uncharacterized protein</fullName>
    </submittedName>
</protein>
<sequence length="140" mass="15242">MSEMPEGTILGEGQSWNKNGYVQTEGKRCDRQALVTAFANSGVTETLPWLKEQAAKGVAVPPYATFRLWAAAKKLKTTPVPSNAPSPAAPASLADVEAAYKSGIQSLIDTLEKREQELSKELESVMSDLEKAREKLTKFD</sequence>
<gene>
    <name evidence="2" type="ORF">BGP82_00385</name>
</gene>
<reference evidence="2 3" key="1">
    <citation type="submission" date="2016-08" db="EMBL/GenBank/DDBJ databases">
        <authorList>
            <person name="Seilhamer J.J."/>
        </authorList>
    </citation>
    <scope>NUCLEOTIDE SEQUENCE [LARGE SCALE GENOMIC DNA]</scope>
    <source>
        <strain evidence="2 3">KH-18-2</strain>
    </source>
</reference>
<dbReference type="AlphaFoldDB" id="A0A2S3XBV1"/>
<dbReference type="RefSeq" id="WP_103469025.1">
    <property type="nucleotide sequence ID" value="NZ_MING01000019.1"/>
</dbReference>
<accession>A0A2S3XBV1</accession>
<keyword evidence="1" id="KW-0175">Coiled coil</keyword>
<reference evidence="2 3" key="2">
    <citation type="submission" date="2018-03" db="EMBL/GenBank/DDBJ databases">
        <title>Draft genome of Pseudomonas putida strain KH-18-2.</title>
        <authorList>
            <person name="Yoshizawa S."/>
            <person name="Khan N.H."/>
            <person name="Nishimura M."/>
            <person name="Chiura H.X."/>
            <person name="Ogura Y."/>
            <person name="Hayashi T."/>
            <person name="Kogure K."/>
        </authorList>
    </citation>
    <scope>NUCLEOTIDE SEQUENCE [LARGE SCALE GENOMIC DNA]</scope>
    <source>
        <strain evidence="2 3">KH-18-2</strain>
    </source>
</reference>
<evidence type="ECO:0000313" key="2">
    <source>
        <dbReference type="EMBL" id="POG12957.1"/>
    </source>
</evidence>